<dbReference type="CDD" id="cd06170">
    <property type="entry name" value="LuxR_C_like"/>
    <property type="match status" value="1"/>
</dbReference>
<dbReference type="PROSITE" id="PS50043">
    <property type="entry name" value="HTH_LUXR_2"/>
    <property type="match status" value="1"/>
</dbReference>
<dbReference type="PRINTS" id="PR00038">
    <property type="entry name" value="HTHLUXR"/>
</dbReference>
<dbReference type="PANTHER" id="PTHR43214">
    <property type="entry name" value="TWO-COMPONENT RESPONSE REGULATOR"/>
    <property type="match status" value="1"/>
</dbReference>
<dbReference type="InterPro" id="IPR036388">
    <property type="entry name" value="WH-like_DNA-bd_sf"/>
</dbReference>
<dbReference type="SMART" id="SM00421">
    <property type="entry name" value="HTH_LUXR"/>
    <property type="match status" value="1"/>
</dbReference>
<dbReference type="SUPFAM" id="SSF46894">
    <property type="entry name" value="C-terminal effector domain of the bipartite response regulators"/>
    <property type="match status" value="1"/>
</dbReference>
<dbReference type="InterPro" id="IPR000792">
    <property type="entry name" value="Tscrpt_reg_LuxR_C"/>
</dbReference>
<dbReference type="Proteomes" id="UP001631993">
    <property type="component" value="Unassembled WGS sequence"/>
</dbReference>
<comment type="caution">
    <text evidence="3">The sequence shown here is derived from an EMBL/GenBank/DDBJ whole genome shotgun (WGS) entry which is preliminary data.</text>
</comment>
<dbReference type="RefSeq" id="WP_369280078.1">
    <property type="nucleotide sequence ID" value="NZ_JBJVMW010000003.1"/>
</dbReference>
<accession>A0ABW9IF23</accession>
<sequence>MTGQTPAIPGPAPHRATATADRLDAAVRVVTGEPGCGRTWFLERAARAFAAGPVVRVRADPAGSAVPGGGLRTLLRALGEATGRAPAGGSGHALLDALRADSRPLLVCVDDAHLWDPLSRAALGDAARHLCRTTTAARLLLTVPGHRPPAPEFGGLPVVRVDPLTPPEASALLDEVTGGALDGGMRDEIVDAAEGVPALLLALVRRLSPAQVRGDRPPPRPPAGAEVLTDVAGGCLDGLPPGPLDLLLTVAAAARDDEDTAVDRGLVLRAAGQLGRDGAVPLPDLLAATDDDVRFHSELLRRTVYARAPEERRRAVHLALAGELAPGDPRALLHRAWAGAVRGRELEAVAGDLPSRRLRCAAYARAAELSEDGPRRAERYTAAAGQALLGGRTHQAMRLLDAARTGTAPAVVRGRAALLRGTTVLHDGPVDEAQASLLHATTLLADHSPADAWTAALAACDAAWAAGDPAGCLAALERCGETEGHDPGGGGPRADYRLGLRALLQARFEEAAVRLRRVARDPDGSASSGDPEDILRAAAAALMLGDLAGARRAGARALAAARTLDTVAAVPRAREYLAYAELRAGRHALARTHAEEGLRAAHRAGQRNTAAHQHAVLALAASIEGETELVAGHVAAALGTARRHGLAQAATLAEWAAARADLGRGRPQEAADRLGPLVRPGARRGHFALWMLAVPCYVEAAVSAGQSEGARSVVEEFALWAGFGADPQAPAQLLRCRALLAPADRADALYRQALDLHDTAGGDFERARTELLHGKWLRRRRRLREARDRLGAALVGFERCGARAWAEQTRGELRALGAEASGPRPAGAADLAGLTPQQLRIARRVAEGATNREVALTLSVSTRTVDYHLRKVFATLGVRSRLELARLVERAEKTGAHP</sequence>
<name>A0ABW9IF23_STRGJ</name>
<keyword evidence="4" id="KW-1185">Reference proteome</keyword>
<dbReference type="SUPFAM" id="SSF52540">
    <property type="entry name" value="P-loop containing nucleoside triphosphate hydrolases"/>
    <property type="match status" value="1"/>
</dbReference>
<dbReference type="EMBL" id="JBJVNE010000004">
    <property type="protein sequence ID" value="MFM9646331.1"/>
    <property type="molecule type" value="Genomic_DNA"/>
</dbReference>
<dbReference type="InterPro" id="IPR027417">
    <property type="entry name" value="P-loop_NTPase"/>
</dbReference>
<protein>
    <submittedName>
        <fullName evidence="3">LuxR C-terminal-related transcriptional regulator</fullName>
    </submittedName>
</protein>
<dbReference type="PANTHER" id="PTHR43214:SF42">
    <property type="entry name" value="TRANSCRIPTIONAL REGULATORY PROTEIN DESR"/>
    <property type="match status" value="1"/>
</dbReference>
<dbReference type="InterPro" id="IPR039420">
    <property type="entry name" value="WalR-like"/>
</dbReference>
<dbReference type="InterPro" id="IPR016032">
    <property type="entry name" value="Sig_transdc_resp-reg_C-effctor"/>
</dbReference>
<proteinExistence type="predicted"/>
<evidence type="ECO:0000256" key="1">
    <source>
        <dbReference type="ARBA" id="ARBA00023125"/>
    </source>
</evidence>
<feature type="domain" description="HTH luxR-type" evidence="2">
    <location>
        <begin position="827"/>
        <end position="892"/>
    </location>
</feature>
<evidence type="ECO:0000259" key="2">
    <source>
        <dbReference type="PROSITE" id="PS50043"/>
    </source>
</evidence>
<organism evidence="3 4">
    <name type="scientific">Streptomyces galilaeus</name>
    <dbReference type="NCBI Taxonomy" id="33899"/>
    <lineage>
        <taxon>Bacteria</taxon>
        <taxon>Bacillati</taxon>
        <taxon>Actinomycetota</taxon>
        <taxon>Actinomycetes</taxon>
        <taxon>Kitasatosporales</taxon>
        <taxon>Streptomycetaceae</taxon>
        <taxon>Streptomyces</taxon>
    </lineage>
</organism>
<keyword evidence="1" id="KW-0238">DNA-binding</keyword>
<evidence type="ECO:0000313" key="3">
    <source>
        <dbReference type="EMBL" id="MFM9646331.1"/>
    </source>
</evidence>
<dbReference type="Pfam" id="PF00196">
    <property type="entry name" value="GerE"/>
    <property type="match status" value="1"/>
</dbReference>
<gene>
    <name evidence="3" type="ORF">ACKI1S_09305</name>
</gene>
<reference evidence="3 4" key="1">
    <citation type="submission" date="2024-12" db="EMBL/GenBank/DDBJ databases">
        <title>Forecasting of Potato common scab and diversities of Pathogenic streptomyces spp. in china.</title>
        <authorList>
            <person name="Handique U."/>
            <person name="Wu J."/>
        </authorList>
    </citation>
    <scope>NUCLEOTIDE SEQUENCE [LARGE SCALE GENOMIC DNA]</scope>
    <source>
        <strain evidence="3 4">ZRIMU1585</strain>
    </source>
</reference>
<dbReference type="Gene3D" id="1.10.10.10">
    <property type="entry name" value="Winged helix-like DNA-binding domain superfamily/Winged helix DNA-binding domain"/>
    <property type="match status" value="1"/>
</dbReference>
<evidence type="ECO:0000313" key="4">
    <source>
        <dbReference type="Proteomes" id="UP001631993"/>
    </source>
</evidence>